<protein>
    <submittedName>
        <fullName evidence="1">Uncharacterized protein</fullName>
    </submittedName>
</protein>
<evidence type="ECO:0000313" key="2">
    <source>
        <dbReference type="Proteomes" id="UP000239759"/>
    </source>
</evidence>
<sequence length="78" mass="9113">MDFDRQFERDIKHCRSKFIDSLKGRKDVFVQEVRRIVESDRSAPAKLYEIGVLIKAFDSFESKGAEVIKIKPKDGKYC</sequence>
<reference evidence="1 2" key="1">
    <citation type="submission" date="2018-02" db="EMBL/GenBank/DDBJ databases">
        <title>Comparative analysis of genomes of three Brevibacillus laterosporus strains producers of potent antimicrobials isolated from silage.</title>
        <authorList>
            <person name="Kojic M."/>
            <person name="Miljkovic M."/>
            <person name="Studholme D."/>
            <person name="Filipic B."/>
        </authorList>
    </citation>
    <scope>NUCLEOTIDE SEQUENCE [LARGE SCALE GENOMIC DNA]</scope>
    <source>
        <strain evidence="1 2">BGSP11</strain>
    </source>
</reference>
<comment type="caution">
    <text evidence="1">The sequence shown here is derived from an EMBL/GenBank/DDBJ whole genome shotgun (WGS) entry which is preliminary data.</text>
</comment>
<gene>
    <name evidence="1" type="ORF">C4A77_00300</name>
</gene>
<dbReference type="EMBL" id="PRKQ01000001">
    <property type="protein sequence ID" value="PPB12859.1"/>
    <property type="molecule type" value="Genomic_DNA"/>
</dbReference>
<accession>A0AAP8QGB8</accession>
<dbReference type="AlphaFoldDB" id="A0AAP8QGB8"/>
<dbReference type="RefSeq" id="WP_104030260.1">
    <property type="nucleotide sequence ID" value="NZ_PRKQ01000001.1"/>
</dbReference>
<organism evidence="1 2">
    <name type="scientific">Brevibacillus laterosporus</name>
    <name type="common">Bacillus laterosporus</name>
    <dbReference type="NCBI Taxonomy" id="1465"/>
    <lineage>
        <taxon>Bacteria</taxon>
        <taxon>Bacillati</taxon>
        <taxon>Bacillota</taxon>
        <taxon>Bacilli</taxon>
        <taxon>Bacillales</taxon>
        <taxon>Paenibacillaceae</taxon>
        <taxon>Brevibacillus</taxon>
    </lineage>
</organism>
<dbReference type="Proteomes" id="UP000239759">
    <property type="component" value="Unassembled WGS sequence"/>
</dbReference>
<name>A0AAP8QGB8_BRELA</name>
<evidence type="ECO:0000313" key="1">
    <source>
        <dbReference type="EMBL" id="PPB12859.1"/>
    </source>
</evidence>
<proteinExistence type="predicted"/>